<dbReference type="AlphaFoldDB" id="A0A2T6BY67"/>
<dbReference type="OrthoDB" id="1184647at2"/>
<dbReference type="Proteomes" id="UP000244090">
    <property type="component" value="Unassembled WGS sequence"/>
</dbReference>
<keyword evidence="3" id="KW-1185">Reference proteome</keyword>
<evidence type="ECO:0000256" key="1">
    <source>
        <dbReference type="SAM" id="SignalP"/>
    </source>
</evidence>
<name>A0A2T6BY67_9FLAO</name>
<dbReference type="RefSeq" id="WP_108115150.1">
    <property type="nucleotide sequence ID" value="NZ_QBKT01000005.1"/>
</dbReference>
<sequence>MKTRTFKMTAFMGLVLTLFFACSPEEKKENLTAINNEEVAISKQSVVFIAGYDKGESTYYKDAKAHFEAQQYTIVDDAFSLQEIISWLNKNHDGKDFEEIHIVNKGNSKKGLSLETTIHGELLSQEALLNCLKEDKLPKLENVLAADSKLVFHTSELGKNKQLLQVLRQTFTANHQPKVFATPHATVFNGNFQKHYLAKVFYGYYPTAQSPGNVDLSKQFIRKYPLEDIHWLDAIRTKEEGEPGEAFSYKFNIPIRWEIQFPDDEDVPKLSNANEIMDWIDANEAYSKRIKDMGIDIEKFRWKAYTSGQKVIIKGKTTVVCVLQPMMQRNNPLSYVRTEFENQRYYTQL</sequence>
<feature type="signal peptide" evidence="1">
    <location>
        <begin position="1"/>
        <end position="23"/>
    </location>
</feature>
<protein>
    <submittedName>
        <fullName evidence="2">Uncharacterized protein</fullName>
    </submittedName>
</protein>
<comment type="caution">
    <text evidence="2">The sequence shown here is derived from an EMBL/GenBank/DDBJ whole genome shotgun (WGS) entry which is preliminary data.</text>
</comment>
<evidence type="ECO:0000313" key="2">
    <source>
        <dbReference type="EMBL" id="PTX61034.1"/>
    </source>
</evidence>
<feature type="chain" id="PRO_5015406907" evidence="1">
    <location>
        <begin position="24"/>
        <end position="349"/>
    </location>
</feature>
<reference evidence="2 3" key="1">
    <citation type="submission" date="2018-04" db="EMBL/GenBank/DDBJ databases">
        <title>Genomic Encyclopedia of Archaeal and Bacterial Type Strains, Phase II (KMG-II): from individual species to whole genera.</title>
        <authorList>
            <person name="Goeker M."/>
        </authorList>
    </citation>
    <scope>NUCLEOTIDE SEQUENCE [LARGE SCALE GENOMIC DNA]</scope>
    <source>
        <strain evidence="2 3">DSM 25731</strain>
    </source>
</reference>
<proteinExistence type="predicted"/>
<dbReference type="EMBL" id="QBKT01000005">
    <property type="protein sequence ID" value="PTX61034.1"/>
    <property type="molecule type" value="Genomic_DNA"/>
</dbReference>
<dbReference type="PROSITE" id="PS51257">
    <property type="entry name" value="PROKAR_LIPOPROTEIN"/>
    <property type="match status" value="1"/>
</dbReference>
<keyword evidence="1" id="KW-0732">Signal</keyword>
<gene>
    <name evidence="2" type="ORF">C8N46_105190</name>
</gene>
<organism evidence="2 3">
    <name type="scientific">Kordia periserrulae</name>
    <dbReference type="NCBI Taxonomy" id="701523"/>
    <lineage>
        <taxon>Bacteria</taxon>
        <taxon>Pseudomonadati</taxon>
        <taxon>Bacteroidota</taxon>
        <taxon>Flavobacteriia</taxon>
        <taxon>Flavobacteriales</taxon>
        <taxon>Flavobacteriaceae</taxon>
        <taxon>Kordia</taxon>
    </lineage>
</organism>
<accession>A0A2T6BY67</accession>
<evidence type="ECO:0000313" key="3">
    <source>
        <dbReference type="Proteomes" id="UP000244090"/>
    </source>
</evidence>